<dbReference type="GO" id="GO:1990281">
    <property type="term" value="C:efflux pump complex"/>
    <property type="evidence" value="ECO:0007669"/>
    <property type="project" value="TreeGrafter"/>
</dbReference>
<organism evidence="8 9">
    <name type="scientific">Bacteroides fragilis</name>
    <dbReference type="NCBI Taxonomy" id="817"/>
    <lineage>
        <taxon>Bacteria</taxon>
        <taxon>Pseudomonadati</taxon>
        <taxon>Bacteroidota</taxon>
        <taxon>Bacteroidia</taxon>
        <taxon>Bacteroidales</taxon>
        <taxon>Bacteroidaceae</taxon>
        <taxon>Bacteroides</taxon>
    </lineage>
</organism>
<protein>
    <submittedName>
        <fullName evidence="8">TolC family protein</fullName>
    </submittedName>
</protein>
<keyword evidence="7" id="KW-0998">Cell outer membrane</keyword>
<evidence type="ECO:0000313" key="8">
    <source>
        <dbReference type="EMBL" id="QCQ44756.1"/>
    </source>
</evidence>
<proteinExistence type="inferred from homology"/>
<comment type="similarity">
    <text evidence="2">Belongs to the outer membrane factor (OMF) (TC 1.B.17) family.</text>
</comment>
<evidence type="ECO:0000256" key="7">
    <source>
        <dbReference type="ARBA" id="ARBA00023237"/>
    </source>
</evidence>
<reference evidence="8 9" key="1">
    <citation type="submission" date="2019-03" db="EMBL/GenBank/DDBJ databases">
        <title>Complete genome assembly of MDR B. fragilis.</title>
        <authorList>
            <person name="Sydenham T.V."/>
            <person name="Hasman H."/>
            <person name="Justesen U.S."/>
        </authorList>
    </citation>
    <scope>NUCLEOTIDE SEQUENCE [LARGE SCALE GENOMIC DNA]</scope>
    <source>
        <strain evidence="8 9">DCMSKEJBY0001B</strain>
    </source>
</reference>
<dbReference type="GO" id="GO:0015288">
    <property type="term" value="F:porin activity"/>
    <property type="evidence" value="ECO:0007669"/>
    <property type="project" value="TreeGrafter"/>
</dbReference>
<evidence type="ECO:0000256" key="5">
    <source>
        <dbReference type="ARBA" id="ARBA00022692"/>
    </source>
</evidence>
<dbReference type="SUPFAM" id="SSF56954">
    <property type="entry name" value="Outer membrane efflux proteins (OEP)"/>
    <property type="match status" value="1"/>
</dbReference>
<evidence type="ECO:0000256" key="3">
    <source>
        <dbReference type="ARBA" id="ARBA00022448"/>
    </source>
</evidence>
<dbReference type="PANTHER" id="PTHR30026">
    <property type="entry name" value="OUTER MEMBRANE PROTEIN TOLC"/>
    <property type="match status" value="1"/>
</dbReference>
<dbReference type="Pfam" id="PF02321">
    <property type="entry name" value="OEP"/>
    <property type="match status" value="1"/>
</dbReference>
<dbReference type="Gene3D" id="1.20.1600.10">
    <property type="entry name" value="Outer membrane efflux proteins (OEP)"/>
    <property type="match status" value="1"/>
</dbReference>
<accession>A0A081UA37</accession>
<name>A0A081UA37_BACFG</name>
<dbReference type="AlphaFoldDB" id="A0A081UA37"/>
<dbReference type="RefSeq" id="WP_022011420.1">
    <property type="nucleotide sequence ID" value="NZ_CP018937.1"/>
</dbReference>
<keyword evidence="3" id="KW-0813">Transport</keyword>
<keyword evidence="5" id="KW-0812">Transmembrane</keyword>
<dbReference type="OrthoDB" id="916581at2"/>
<keyword evidence="4" id="KW-1134">Transmembrane beta strand</keyword>
<gene>
    <name evidence="8" type="ORF">EC80_007820</name>
</gene>
<dbReference type="EMBL" id="CP036546">
    <property type="protein sequence ID" value="QCQ44756.1"/>
    <property type="molecule type" value="Genomic_DNA"/>
</dbReference>
<dbReference type="GO" id="GO:0009279">
    <property type="term" value="C:cell outer membrane"/>
    <property type="evidence" value="ECO:0007669"/>
    <property type="project" value="UniProtKB-SubCell"/>
</dbReference>
<sequence length="439" mass="49265">MNKFTLFIMMLYASLCPLSVYAQEAARQTMSIEEMFSLADQNSKSLRPCATGISEAHEGVRVAKNARLPEIEASLSFSYLGDALLTDRNFSNGSNASMPHYGNNFAIEATQVVYAGGAITNSIAIARLQEEMARLNLDTSRDKVRFLLIGYYLDLFKQQNMLQVYEKNIEQTKQVIGELHAKEAEGVVLKNDITRYELLLANLELTRTQIENTISILNNNLTTSLGLPENVSIQPDTTILSKALPVEAKENWTTAAYANSPVLKQMSLAVQMSRHQQKITRSERIPKVALFAGSKLDGPITIEVPPINKNLNYWYVGVGLKYNFSSLFKADKAVARDKFAIRRSTEQYEDAKEQTELAVNAGQVKYLETYVELNTQRKSVELANLNYAVIRDRYKNDMALITDMLDASNSKLAAEVQLVNAQINIVFNYYKLLYISGTI</sequence>
<dbReference type="InterPro" id="IPR003423">
    <property type="entry name" value="OMP_efflux"/>
</dbReference>
<dbReference type="Proteomes" id="UP000036847">
    <property type="component" value="Chromosome"/>
</dbReference>
<comment type="subcellular location">
    <subcellularLocation>
        <location evidence="1">Cell outer membrane</location>
    </subcellularLocation>
</comment>
<evidence type="ECO:0000313" key="9">
    <source>
        <dbReference type="Proteomes" id="UP000036847"/>
    </source>
</evidence>
<evidence type="ECO:0000256" key="2">
    <source>
        <dbReference type="ARBA" id="ARBA00007613"/>
    </source>
</evidence>
<dbReference type="GO" id="GO:0015562">
    <property type="term" value="F:efflux transmembrane transporter activity"/>
    <property type="evidence" value="ECO:0007669"/>
    <property type="project" value="InterPro"/>
</dbReference>
<dbReference type="PANTHER" id="PTHR30026:SF23">
    <property type="entry name" value="TO APRF-PUTATIVE OUTER MEMBRANE EFFLUX PROTEIN OR SECRETED ALKALINE PHOSPHATASE-RELATED"/>
    <property type="match status" value="1"/>
</dbReference>
<evidence type="ECO:0000256" key="6">
    <source>
        <dbReference type="ARBA" id="ARBA00023136"/>
    </source>
</evidence>
<dbReference type="InterPro" id="IPR051906">
    <property type="entry name" value="TolC-like"/>
</dbReference>
<keyword evidence="6" id="KW-0472">Membrane</keyword>
<evidence type="ECO:0000256" key="4">
    <source>
        <dbReference type="ARBA" id="ARBA00022452"/>
    </source>
</evidence>
<evidence type="ECO:0000256" key="1">
    <source>
        <dbReference type="ARBA" id="ARBA00004442"/>
    </source>
</evidence>